<dbReference type="STRING" id="1199245.A359_00810"/>
<dbReference type="NCBIfam" id="TIGR00179">
    <property type="entry name" value="murB"/>
    <property type="match status" value="1"/>
</dbReference>
<keyword evidence="17 20" id="KW-0961">Cell wall biogenesis/degradation</keyword>
<dbReference type="NCBIfam" id="NF010478">
    <property type="entry name" value="PRK13903.1"/>
    <property type="match status" value="1"/>
</dbReference>
<reference evidence="22 23" key="1">
    <citation type="journal article" date="2012" name="Mol. Biol. Evol.">
        <title>Genome reduction and co-evolution between the primary and secondary bacterial symbionts of psyllids.</title>
        <authorList>
            <person name="Sloan D.B."/>
            <person name="Moran N.A."/>
        </authorList>
    </citation>
    <scope>NUCLEOTIDE SEQUENCE [LARGE SCALE GENOMIC DNA]</scope>
    <source>
        <strain evidence="22">Ceuc_S</strain>
    </source>
</reference>
<comment type="pathway">
    <text evidence="4 20">Cell wall biogenesis; peptidoglycan biosynthesis.</text>
</comment>
<dbReference type="GO" id="GO:0051301">
    <property type="term" value="P:cell division"/>
    <property type="evidence" value="ECO:0007669"/>
    <property type="project" value="UniProtKB-KW"/>
</dbReference>
<dbReference type="GO" id="GO:0071555">
    <property type="term" value="P:cell wall organization"/>
    <property type="evidence" value="ECO:0007669"/>
    <property type="project" value="UniProtKB-KW"/>
</dbReference>
<dbReference type="Gene3D" id="3.90.78.10">
    <property type="entry name" value="UDP-N-acetylenolpyruvoylglucosamine reductase, C-terminal domain"/>
    <property type="match status" value="1"/>
</dbReference>
<dbReference type="SUPFAM" id="SSF56176">
    <property type="entry name" value="FAD-binding/transporter-associated domain-like"/>
    <property type="match status" value="1"/>
</dbReference>
<comment type="catalytic activity">
    <reaction evidence="19 20">
        <text>UDP-N-acetyl-alpha-D-muramate + NADP(+) = UDP-N-acetyl-3-O-(1-carboxyvinyl)-alpha-D-glucosamine + NADPH + H(+)</text>
        <dbReference type="Rhea" id="RHEA:12248"/>
        <dbReference type="ChEBI" id="CHEBI:15378"/>
        <dbReference type="ChEBI" id="CHEBI:57783"/>
        <dbReference type="ChEBI" id="CHEBI:58349"/>
        <dbReference type="ChEBI" id="CHEBI:68483"/>
        <dbReference type="ChEBI" id="CHEBI:70757"/>
        <dbReference type="EC" id="1.3.1.98"/>
    </reaction>
</comment>
<dbReference type="HOGENOM" id="CLU_035304_0_0_6"/>
<keyword evidence="9 20" id="KW-0132">Cell division</keyword>
<evidence type="ECO:0000256" key="16">
    <source>
        <dbReference type="ARBA" id="ARBA00023306"/>
    </source>
</evidence>
<keyword evidence="8 20" id="KW-0963">Cytoplasm</keyword>
<sequence>MITYSVALKSLHSFAIDALARRVIVARTETELFTFWRQASEEATCVLLLGSGSNVLFLENYSGTVLLNRITGVKIKEDSEAWHLHVGAGEVWHDLVNTCLEKRMPGLENLALIPGCVGSAPIQNIGAYGVELKKFCEYVDVLQLETGARCRLSGAECEFGYRDSIFKHNLRERHAIVAVGLKLIKAWRPVLHYGELSRLNAGQAIPRQIYDAVCAMRRTKLPDPSQQGNAGSFFKNPVITASAAENFLRRHPDAPHYPQVGGRVKLAAGWLIDRCGFKGYRLGGAALHDKQALVLINAGQATGEDIAALARHIRLQVADRFSVWLEPEVRFIGANGEVDALGVIA</sequence>
<name>J3TWU5_9ENTR</name>
<keyword evidence="11 20" id="KW-0274">FAD</keyword>
<dbReference type="InterPro" id="IPR036635">
    <property type="entry name" value="MurB_C_sf"/>
</dbReference>
<evidence type="ECO:0000256" key="11">
    <source>
        <dbReference type="ARBA" id="ARBA00022827"/>
    </source>
</evidence>
<dbReference type="PANTHER" id="PTHR21071:SF4">
    <property type="entry name" value="UDP-N-ACETYLENOLPYRUVOYLGLUCOSAMINE REDUCTASE"/>
    <property type="match status" value="1"/>
</dbReference>
<evidence type="ECO:0000256" key="10">
    <source>
        <dbReference type="ARBA" id="ARBA00022630"/>
    </source>
</evidence>
<dbReference type="OrthoDB" id="9804753at2"/>
<dbReference type="SUPFAM" id="SSF56194">
    <property type="entry name" value="Uridine diphospho-N-Acetylenolpyruvylglucosamine reductase, MurB, C-terminal domain"/>
    <property type="match status" value="1"/>
</dbReference>
<evidence type="ECO:0000256" key="12">
    <source>
        <dbReference type="ARBA" id="ARBA00022857"/>
    </source>
</evidence>
<dbReference type="GO" id="GO:0009252">
    <property type="term" value="P:peptidoglycan biosynthetic process"/>
    <property type="evidence" value="ECO:0007669"/>
    <property type="project" value="UniProtKB-UniRule"/>
</dbReference>
<comment type="subcellular location">
    <subcellularLocation>
        <location evidence="3 20">Cytoplasm</location>
    </subcellularLocation>
</comment>
<evidence type="ECO:0000313" key="22">
    <source>
        <dbReference type="EMBL" id="AFP84485.1"/>
    </source>
</evidence>
<evidence type="ECO:0000256" key="4">
    <source>
        <dbReference type="ARBA" id="ARBA00004752"/>
    </source>
</evidence>
<evidence type="ECO:0000256" key="3">
    <source>
        <dbReference type="ARBA" id="ARBA00004496"/>
    </source>
</evidence>
<dbReference type="NCBIfam" id="NF000755">
    <property type="entry name" value="PRK00046.1"/>
    <property type="match status" value="1"/>
</dbReference>
<evidence type="ECO:0000256" key="6">
    <source>
        <dbReference type="ARBA" id="ARBA00012518"/>
    </source>
</evidence>
<dbReference type="Gene3D" id="3.30.43.10">
    <property type="entry name" value="Uridine Diphospho-n-acetylenolpyruvylglucosamine Reductase, domain 2"/>
    <property type="match status" value="1"/>
</dbReference>
<organism evidence="22 23">
    <name type="scientific">secondary endosymbiont of Ctenarytaina eucalypti</name>
    <dbReference type="NCBI Taxonomy" id="1199245"/>
    <lineage>
        <taxon>Bacteria</taxon>
        <taxon>Pseudomonadati</taxon>
        <taxon>Pseudomonadota</taxon>
        <taxon>Gammaproteobacteria</taxon>
        <taxon>Enterobacterales</taxon>
        <taxon>Enterobacteriaceae</taxon>
        <taxon>aphid secondary symbionts</taxon>
    </lineage>
</organism>
<evidence type="ECO:0000256" key="2">
    <source>
        <dbReference type="ARBA" id="ARBA00003921"/>
    </source>
</evidence>
<dbReference type="Gene3D" id="3.30.465.10">
    <property type="match status" value="1"/>
</dbReference>
<dbReference type="PATRIC" id="fig|1199245.3.peg.97"/>
<dbReference type="InterPro" id="IPR016167">
    <property type="entry name" value="FAD-bd_PCMH_sub1"/>
</dbReference>
<keyword evidence="14 20" id="KW-0573">Peptidoglycan synthesis</keyword>
<evidence type="ECO:0000256" key="7">
    <source>
        <dbReference type="ARBA" id="ARBA00015188"/>
    </source>
</evidence>
<feature type="domain" description="FAD-binding PCMH-type" evidence="21">
    <location>
        <begin position="16"/>
        <end position="186"/>
    </location>
</feature>
<dbReference type="PANTHER" id="PTHR21071">
    <property type="entry name" value="UDP-N-ACETYLENOLPYRUVOYLGLUCOSAMINE REDUCTASE"/>
    <property type="match status" value="1"/>
</dbReference>
<evidence type="ECO:0000256" key="18">
    <source>
        <dbReference type="ARBA" id="ARBA00031026"/>
    </source>
</evidence>
<evidence type="ECO:0000313" key="23">
    <source>
        <dbReference type="Proteomes" id="UP000003936"/>
    </source>
</evidence>
<dbReference type="Pfam" id="PF01565">
    <property type="entry name" value="FAD_binding_4"/>
    <property type="match status" value="1"/>
</dbReference>
<keyword evidence="12 20" id="KW-0521">NADP</keyword>
<evidence type="ECO:0000256" key="17">
    <source>
        <dbReference type="ARBA" id="ARBA00023316"/>
    </source>
</evidence>
<dbReference type="Pfam" id="PF02873">
    <property type="entry name" value="MurB_C"/>
    <property type="match status" value="1"/>
</dbReference>
<dbReference type="UniPathway" id="UPA00219"/>
<evidence type="ECO:0000256" key="20">
    <source>
        <dbReference type="HAMAP-Rule" id="MF_00037"/>
    </source>
</evidence>
<feature type="active site" description="Proton donor" evidence="20">
    <location>
        <position position="232"/>
    </location>
</feature>
<evidence type="ECO:0000256" key="9">
    <source>
        <dbReference type="ARBA" id="ARBA00022618"/>
    </source>
</evidence>
<dbReference type="PROSITE" id="PS51387">
    <property type="entry name" value="FAD_PCMH"/>
    <property type="match status" value="1"/>
</dbReference>
<keyword evidence="10 20" id="KW-0285">Flavoprotein</keyword>
<dbReference type="InterPro" id="IPR016166">
    <property type="entry name" value="FAD-bd_PCMH"/>
</dbReference>
<evidence type="ECO:0000259" key="21">
    <source>
        <dbReference type="PROSITE" id="PS51387"/>
    </source>
</evidence>
<dbReference type="GO" id="GO:0005829">
    <property type="term" value="C:cytosol"/>
    <property type="evidence" value="ECO:0007669"/>
    <property type="project" value="TreeGrafter"/>
</dbReference>
<dbReference type="GO" id="GO:0008762">
    <property type="term" value="F:UDP-N-acetylmuramate dehydrogenase activity"/>
    <property type="evidence" value="ECO:0007669"/>
    <property type="project" value="UniProtKB-UniRule"/>
</dbReference>
<dbReference type="KEGG" id="sect:A359_00810"/>
<dbReference type="InterPro" id="IPR011601">
    <property type="entry name" value="MurB_C"/>
</dbReference>
<keyword evidence="23" id="KW-1185">Reference proteome</keyword>
<protein>
    <recommendedName>
        <fullName evidence="7 20">UDP-N-acetylenolpyruvoylglucosamine reductase</fullName>
        <ecNumber evidence="6 20">1.3.1.98</ecNumber>
    </recommendedName>
    <alternativeName>
        <fullName evidence="18 20">UDP-N-acetylmuramate dehydrogenase</fullName>
    </alternativeName>
</protein>
<evidence type="ECO:0000256" key="14">
    <source>
        <dbReference type="ARBA" id="ARBA00022984"/>
    </source>
</evidence>
<dbReference type="AlphaFoldDB" id="J3TWU5"/>
<evidence type="ECO:0000256" key="19">
    <source>
        <dbReference type="ARBA" id="ARBA00048914"/>
    </source>
</evidence>
<dbReference type="InterPro" id="IPR016169">
    <property type="entry name" value="FAD-bd_PCMH_sub2"/>
</dbReference>
<dbReference type="EMBL" id="CP003546">
    <property type="protein sequence ID" value="AFP84485.1"/>
    <property type="molecule type" value="Genomic_DNA"/>
</dbReference>
<evidence type="ECO:0000256" key="1">
    <source>
        <dbReference type="ARBA" id="ARBA00001974"/>
    </source>
</evidence>
<keyword evidence="13 20" id="KW-0133">Cell shape</keyword>
<dbReference type="RefSeq" id="WP_014887783.1">
    <property type="nucleotide sequence ID" value="NC_018419.1"/>
</dbReference>
<feature type="active site" evidence="20">
    <location>
        <position position="162"/>
    </location>
</feature>
<dbReference type="HAMAP" id="MF_00037">
    <property type="entry name" value="MurB"/>
    <property type="match status" value="1"/>
</dbReference>
<keyword evidence="16 20" id="KW-0131">Cell cycle</keyword>
<comment type="similarity">
    <text evidence="5 20">Belongs to the MurB family.</text>
</comment>
<dbReference type="InterPro" id="IPR036318">
    <property type="entry name" value="FAD-bd_PCMH-like_sf"/>
</dbReference>
<dbReference type="GO" id="GO:0008360">
    <property type="term" value="P:regulation of cell shape"/>
    <property type="evidence" value="ECO:0007669"/>
    <property type="project" value="UniProtKB-KW"/>
</dbReference>
<comment type="function">
    <text evidence="2 20">Cell wall formation.</text>
</comment>
<accession>J3TWU5</accession>
<dbReference type="InterPro" id="IPR003170">
    <property type="entry name" value="MurB"/>
</dbReference>
<dbReference type="GO" id="GO:0071949">
    <property type="term" value="F:FAD binding"/>
    <property type="evidence" value="ECO:0007669"/>
    <property type="project" value="InterPro"/>
</dbReference>
<evidence type="ECO:0000256" key="5">
    <source>
        <dbReference type="ARBA" id="ARBA00010485"/>
    </source>
</evidence>
<evidence type="ECO:0000256" key="13">
    <source>
        <dbReference type="ARBA" id="ARBA00022960"/>
    </source>
</evidence>
<keyword evidence="15 20" id="KW-0560">Oxidoreductase</keyword>
<feature type="active site" evidence="20">
    <location>
        <position position="328"/>
    </location>
</feature>
<evidence type="ECO:0000256" key="8">
    <source>
        <dbReference type="ARBA" id="ARBA00022490"/>
    </source>
</evidence>
<gene>
    <name evidence="20" type="primary">murB</name>
    <name evidence="22" type="ORF">A359_00810</name>
</gene>
<comment type="cofactor">
    <cofactor evidence="1 20">
        <name>FAD</name>
        <dbReference type="ChEBI" id="CHEBI:57692"/>
    </cofactor>
</comment>
<evidence type="ECO:0000256" key="15">
    <source>
        <dbReference type="ARBA" id="ARBA00023002"/>
    </source>
</evidence>
<dbReference type="EC" id="1.3.1.98" evidence="6 20"/>
<dbReference type="InterPro" id="IPR006094">
    <property type="entry name" value="Oxid_FAD_bind_N"/>
</dbReference>
<proteinExistence type="inferred from homology"/>
<dbReference type="Proteomes" id="UP000003936">
    <property type="component" value="Chromosome"/>
</dbReference>